<proteinExistence type="predicted"/>
<accession>A0A550CI66</accession>
<protein>
    <recommendedName>
        <fullName evidence="3">F-box domain-containing protein</fullName>
    </recommendedName>
</protein>
<dbReference type="STRING" id="97359.A0A550CI66"/>
<sequence>MPDPLLVPYSQRLRLCNNCDHAFRIKLHLPTRGSESATLRTGRLLTDSETEHVEDAIQATDDCVGELLEEISTLEGMMLNLRRAVLALQKAQTVQRAYLASIRKLPIELLSQIFEMACCDETIDLSRKRCMPLALSGVCKAWRDTLLSMHGLWTGFVITRRGRAARSVIARLETFLRNSGDMPLRHCVQYEAGPSASPVLGCALKVLLNHTHRWTSMDVFDAPPYAIWKNGSVNIFNGLFGRPLSCLTTLTGRACDLSQGDEMGVFRIPTLRRVTLEHSGDIDVAPDLPWEQLEELTTLTSPQYALNVLLWCTNLAAWKHDDRKLYNHAPAPNYVVVLPHLRSLSIHTESIFTMELLERLDVHSLQDVFVRLYWRPGQLPPNRNSFSVLLARSSCQLRCLELNSSTRADQELIGAQRELNTLRLQGTREHPLTRGLIDALSVDDGTGAPRMRALEHLQLVGIIEADAPTLVKMVEMRRSLGHGLHSLSLGLMSRAELGWNDDTEMRLKGIVPRLDVEAVFS</sequence>
<dbReference type="EMBL" id="VDMD01000007">
    <property type="protein sequence ID" value="TRM64498.1"/>
    <property type="molecule type" value="Genomic_DNA"/>
</dbReference>
<keyword evidence="2" id="KW-1185">Reference proteome</keyword>
<organism evidence="1 2">
    <name type="scientific">Schizophyllum amplum</name>
    <dbReference type="NCBI Taxonomy" id="97359"/>
    <lineage>
        <taxon>Eukaryota</taxon>
        <taxon>Fungi</taxon>
        <taxon>Dikarya</taxon>
        <taxon>Basidiomycota</taxon>
        <taxon>Agaricomycotina</taxon>
        <taxon>Agaricomycetes</taxon>
        <taxon>Agaricomycetidae</taxon>
        <taxon>Agaricales</taxon>
        <taxon>Schizophyllaceae</taxon>
        <taxon>Schizophyllum</taxon>
    </lineage>
</organism>
<name>A0A550CI66_9AGAR</name>
<evidence type="ECO:0008006" key="3">
    <source>
        <dbReference type="Google" id="ProtNLM"/>
    </source>
</evidence>
<gene>
    <name evidence="1" type="ORF">BD626DRAFT_568241</name>
</gene>
<reference evidence="1 2" key="1">
    <citation type="journal article" date="2019" name="New Phytol.">
        <title>Comparative genomics reveals unique wood-decay strategies and fruiting body development in the Schizophyllaceae.</title>
        <authorList>
            <person name="Almasi E."/>
            <person name="Sahu N."/>
            <person name="Krizsan K."/>
            <person name="Balint B."/>
            <person name="Kovacs G.M."/>
            <person name="Kiss B."/>
            <person name="Cseklye J."/>
            <person name="Drula E."/>
            <person name="Henrissat B."/>
            <person name="Nagy I."/>
            <person name="Chovatia M."/>
            <person name="Adam C."/>
            <person name="LaButti K."/>
            <person name="Lipzen A."/>
            <person name="Riley R."/>
            <person name="Grigoriev I.V."/>
            <person name="Nagy L.G."/>
        </authorList>
    </citation>
    <scope>NUCLEOTIDE SEQUENCE [LARGE SCALE GENOMIC DNA]</scope>
    <source>
        <strain evidence="1 2">NL-1724</strain>
    </source>
</reference>
<dbReference type="OrthoDB" id="2962751at2759"/>
<evidence type="ECO:0000313" key="2">
    <source>
        <dbReference type="Proteomes" id="UP000320762"/>
    </source>
</evidence>
<comment type="caution">
    <text evidence="1">The sequence shown here is derived from an EMBL/GenBank/DDBJ whole genome shotgun (WGS) entry which is preliminary data.</text>
</comment>
<evidence type="ECO:0000313" key="1">
    <source>
        <dbReference type="EMBL" id="TRM64498.1"/>
    </source>
</evidence>
<dbReference type="Proteomes" id="UP000320762">
    <property type="component" value="Unassembled WGS sequence"/>
</dbReference>
<dbReference type="AlphaFoldDB" id="A0A550CI66"/>